<evidence type="ECO:0000313" key="2">
    <source>
        <dbReference type="Proteomes" id="UP000265520"/>
    </source>
</evidence>
<comment type="caution">
    <text evidence="1">The sequence shown here is derived from an EMBL/GenBank/DDBJ whole genome shotgun (WGS) entry which is preliminary data.</text>
</comment>
<keyword evidence="2" id="KW-1185">Reference proteome</keyword>
<sequence length="159" mass="17897">MHEYYTDIADVDGDGHCRFRAVSVLLGKPEDSYNLVKYTVVVLAGNGGYSETYFPLEGVPTASDKLMCLGWVNGNHFLVIRLKPGCPIPPTSLMWDRHCLGEAVKWPGRYIHRMSAYNTLKRVHDGIVVEDYVPRPKLLLDLATKEESIVPETFNLAED</sequence>
<accession>A0A392M3T3</accession>
<protein>
    <submittedName>
        <fullName evidence="1">Otubain</fullName>
    </submittedName>
</protein>
<proteinExistence type="predicted"/>
<dbReference type="AlphaFoldDB" id="A0A392M3T3"/>
<name>A0A392M3T3_9FABA</name>
<dbReference type="EMBL" id="LXQA010003132">
    <property type="protein sequence ID" value="MCH82047.1"/>
    <property type="molecule type" value="Genomic_DNA"/>
</dbReference>
<dbReference type="Proteomes" id="UP000265520">
    <property type="component" value="Unassembled WGS sequence"/>
</dbReference>
<gene>
    <name evidence="1" type="ORF">A2U01_0002843</name>
</gene>
<organism evidence="1 2">
    <name type="scientific">Trifolium medium</name>
    <dbReference type="NCBI Taxonomy" id="97028"/>
    <lineage>
        <taxon>Eukaryota</taxon>
        <taxon>Viridiplantae</taxon>
        <taxon>Streptophyta</taxon>
        <taxon>Embryophyta</taxon>
        <taxon>Tracheophyta</taxon>
        <taxon>Spermatophyta</taxon>
        <taxon>Magnoliopsida</taxon>
        <taxon>eudicotyledons</taxon>
        <taxon>Gunneridae</taxon>
        <taxon>Pentapetalae</taxon>
        <taxon>rosids</taxon>
        <taxon>fabids</taxon>
        <taxon>Fabales</taxon>
        <taxon>Fabaceae</taxon>
        <taxon>Papilionoideae</taxon>
        <taxon>50 kb inversion clade</taxon>
        <taxon>NPAAA clade</taxon>
        <taxon>Hologalegina</taxon>
        <taxon>IRL clade</taxon>
        <taxon>Trifolieae</taxon>
        <taxon>Trifolium</taxon>
    </lineage>
</organism>
<evidence type="ECO:0000313" key="1">
    <source>
        <dbReference type="EMBL" id="MCH82047.1"/>
    </source>
</evidence>
<reference evidence="1 2" key="1">
    <citation type="journal article" date="2018" name="Front. Plant Sci.">
        <title>Red Clover (Trifolium pratense) and Zigzag Clover (T. medium) - A Picture of Genomic Similarities and Differences.</title>
        <authorList>
            <person name="Dluhosova J."/>
            <person name="Istvanek J."/>
            <person name="Nedelnik J."/>
            <person name="Repkova J."/>
        </authorList>
    </citation>
    <scope>NUCLEOTIDE SEQUENCE [LARGE SCALE GENOMIC DNA]</scope>
    <source>
        <strain evidence="2">cv. 10/8</strain>
        <tissue evidence="1">Leaf</tissue>
    </source>
</reference>